<reference evidence="2 3" key="2">
    <citation type="submission" date="2017-10" db="EMBL/GenBank/DDBJ databases">
        <title>Genome analyses suggest a sexual origin of heterokaryosis in a supposedly ancient asexual fungus.</title>
        <authorList>
            <person name="Corradi N."/>
            <person name="Sedzielewska K."/>
            <person name="Noel J."/>
            <person name="Charron P."/>
            <person name="Farinelli L."/>
            <person name="Marton T."/>
            <person name="Kruger M."/>
            <person name="Pelin A."/>
            <person name="Brachmann A."/>
            <person name="Corradi N."/>
        </authorList>
    </citation>
    <scope>NUCLEOTIDE SEQUENCE [LARGE SCALE GENOMIC DNA]</scope>
    <source>
        <strain evidence="2 3">A1</strain>
    </source>
</reference>
<dbReference type="EMBL" id="LLXH01002698">
    <property type="protein sequence ID" value="PKC55285.1"/>
    <property type="molecule type" value="Genomic_DNA"/>
</dbReference>
<sequence>EARRIFRELGGYTQSLGTPQAFWENSLELKWCQHSLPTLKKALIKLKAKNVPDKKPRKSAQQSGNVNLKKKDQKSSTSAKKQAKSTKDPLKDPKSQRNFILTAKTSIAISFS</sequence>
<evidence type="ECO:0000256" key="1">
    <source>
        <dbReference type="SAM" id="MobiDB-lite"/>
    </source>
</evidence>
<accession>A0A2N0QW59</accession>
<organism evidence="2 3">
    <name type="scientific">Rhizophagus irregularis</name>
    <dbReference type="NCBI Taxonomy" id="588596"/>
    <lineage>
        <taxon>Eukaryota</taxon>
        <taxon>Fungi</taxon>
        <taxon>Fungi incertae sedis</taxon>
        <taxon>Mucoromycota</taxon>
        <taxon>Glomeromycotina</taxon>
        <taxon>Glomeromycetes</taxon>
        <taxon>Glomerales</taxon>
        <taxon>Glomeraceae</taxon>
        <taxon>Rhizophagus</taxon>
    </lineage>
</organism>
<gene>
    <name evidence="2" type="ORF">RhiirA1_475897</name>
</gene>
<protein>
    <submittedName>
        <fullName evidence="2">Uncharacterized protein</fullName>
    </submittedName>
</protein>
<feature type="region of interest" description="Disordered" evidence="1">
    <location>
        <begin position="48"/>
        <end position="97"/>
    </location>
</feature>
<dbReference type="VEuPathDB" id="FungiDB:RhiirA1_475897"/>
<dbReference type="AlphaFoldDB" id="A0A2N0QW59"/>
<evidence type="ECO:0000313" key="2">
    <source>
        <dbReference type="EMBL" id="PKC55285.1"/>
    </source>
</evidence>
<dbReference type="Proteomes" id="UP000232688">
    <property type="component" value="Unassembled WGS sequence"/>
</dbReference>
<proteinExistence type="predicted"/>
<name>A0A2N0QW59_9GLOM</name>
<feature type="non-terminal residue" evidence="2">
    <location>
        <position position="1"/>
    </location>
</feature>
<dbReference type="VEuPathDB" id="FungiDB:RhiirFUN_018139"/>
<reference evidence="2 3" key="1">
    <citation type="submission" date="2017-10" db="EMBL/GenBank/DDBJ databases">
        <title>Extensive intraspecific genome diversity in a model arbuscular mycorrhizal fungus.</title>
        <authorList>
            <person name="Chen E.C.H."/>
            <person name="Morin E."/>
            <person name="Baudet D."/>
            <person name="Noel J."/>
            <person name="Ndikumana S."/>
            <person name="Charron P."/>
            <person name="St-Onge C."/>
            <person name="Giorgi J."/>
            <person name="Grigoriev I.V."/>
            <person name="Roux C."/>
            <person name="Martin F.M."/>
            <person name="Corradi N."/>
        </authorList>
    </citation>
    <scope>NUCLEOTIDE SEQUENCE [LARGE SCALE GENOMIC DNA]</scope>
    <source>
        <strain evidence="2 3">A1</strain>
    </source>
</reference>
<evidence type="ECO:0000313" key="3">
    <source>
        <dbReference type="Proteomes" id="UP000232688"/>
    </source>
</evidence>
<comment type="caution">
    <text evidence="2">The sequence shown here is derived from an EMBL/GenBank/DDBJ whole genome shotgun (WGS) entry which is preliminary data.</text>
</comment>
<feature type="compositionally biased region" description="Basic and acidic residues" evidence="1">
    <location>
        <begin position="85"/>
        <end position="95"/>
    </location>
</feature>